<evidence type="ECO:0000256" key="2">
    <source>
        <dbReference type="ARBA" id="ARBA00007357"/>
    </source>
</evidence>
<evidence type="ECO:0000256" key="5">
    <source>
        <dbReference type="ARBA" id="ARBA00022801"/>
    </source>
</evidence>
<dbReference type="InterPro" id="IPR042089">
    <property type="entry name" value="Peptidase_M13_dom_2"/>
</dbReference>
<feature type="domain" description="Peptidase M13 N-terminal" evidence="10">
    <location>
        <begin position="51"/>
        <end position="424"/>
    </location>
</feature>
<dbReference type="InterPro" id="IPR000718">
    <property type="entry name" value="Peptidase_M13"/>
</dbReference>
<keyword evidence="12" id="KW-1185">Reference proteome</keyword>
<protein>
    <submittedName>
        <fullName evidence="11">M13 family metallopeptidase</fullName>
        <ecNumber evidence="11">3.4.24.-</ecNumber>
    </submittedName>
</protein>
<dbReference type="Pfam" id="PF01431">
    <property type="entry name" value="Peptidase_M13"/>
    <property type="match status" value="1"/>
</dbReference>
<name>A0ABU9Y9I0_9SPHN</name>
<evidence type="ECO:0000313" key="11">
    <source>
        <dbReference type="EMBL" id="MEN2792460.1"/>
    </source>
</evidence>
<dbReference type="Proteomes" id="UP001419910">
    <property type="component" value="Unassembled WGS sequence"/>
</dbReference>
<keyword evidence="3" id="KW-0645">Protease</keyword>
<gene>
    <name evidence="11" type="ORF">ABC974_22715</name>
</gene>
<reference evidence="11 12" key="1">
    <citation type="submission" date="2024-05" db="EMBL/GenBank/DDBJ databases">
        <authorList>
            <person name="Liu Q."/>
            <person name="Xin Y.-H."/>
        </authorList>
    </citation>
    <scope>NUCLEOTIDE SEQUENCE [LARGE SCALE GENOMIC DNA]</scope>
    <source>
        <strain evidence="11 12">CGMCC 1.10181</strain>
    </source>
</reference>
<sequence>MHLSRLAIVLLLGASSAALARNAPPTPAQPPAPKYGSWGVDYATMDRNTKPGDDFFAYAEGSWLKNAPIPADKSRAGYNYELPDLAERDVHALIEEAAKQADAGASMRQVGDFYAAWMDQATIEAHGLAPAQPYLARIAAVGSTRELAHLMAETGYAAPIGIGISADDADPTRYTVTAGQARLGLPSRDYYLLPGEKYVGIRKAYRDYIVTIQRLAGIAEPEAKADAIIALETRLAQDQWTPERRRDPKATYNPMNRTQLAALAPQFDWPATLDQLGLSAMPTVIVHEPSAVAAAGARLGDVPLQTWKDYLTFRFVSDHAQFLPRAFDDARFAFYGKTLNGVPSQSERWKRGVRLIDNALGEAVGQLYVAQHWSPETDRQSQELIADLRAAYADKIDHASWMDAPTRKEALAKLASFDPRVGHPVKYIDYGKMAVSRSDVLGNAINAEQFDWDLQVSRLGKPVDRSLWGMTPQTVNAYYDPTMNQVTFPAAILQPPFFDAAADPAVNYGETGATIGHEMGHGFDDEGRQYDAQGRLRDWWTKDAADKYTAHAQMLVKQFDAYEPIPGTHVKGQLTLGENLADLGGLEAAYAAYRRYVSRHGEPRVIDGFTGDQRFFIAYAQSWQGKAREDALRAQLLSDPHSPEMYRVNGIVRNFDPWYAAFNVKPGDKLYLAPADRVHVW</sequence>
<evidence type="ECO:0000256" key="8">
    <source>
        <dbReference type="SAM" id="SignalP"/>
    </source>
</evidence>
<evidence type="ECO:0000256" key="1">
    <source>
        <dbReference type="ARBA" id="ARBA00001947"/>
    </source>
</evidence>
<evidence type="ECO:0000259" key="10">
    <source>
        <dbReference type="Pfam" id="PF05649"/>
    </source>
</evidence>
<dbReference type="CDD" id="cd08662">
    <property type="entry name" value="M13"/>
    <property type="match status" value="1"/>
</dbReference>
<dbReference type="InterPro" id="IPR008753">
    <property type="entry name" value="Peptidase_M13_N"/>
</dbReference>
<keyword evidence="6" id="KW-0862">Zinc</keyword>
<comment type="similarity">
    <text evidence="2">Belongs to the peptidase M13 family.</text>
</comment>
<dbReference type="Gene3D" id="3.40.390.10">
    <property type="entry name" value="Collagenase (Catalytic Domain)"/>
    <property type="match status" value="1"/>
</dbReference>
<proteinExistence type="inferred from homology"/>
<accession>A0ABU9Y9I0</accession>
<feature type="signal peptide" evidence="8">
    <location>
        <begin position="1"/>
        <end position="20"/>
    </location>
</feature>
<dbReference type="PRINTS" id="PR00786">
    <property type="entry name" value="NEPRILYSIN"/>
</dbReference>
<dbReference type="GO" id="GO:0016787">
    <property type="term" value="F:hydrolase activity"/>
    <property type="evidence" value="ECO:0007669"/>
    <property type="project" value="UniProtKB-KW"/>
</dbReference>
<evidence type="ECO:0000256" key="7">
    <source>
        <dbReference type="ARBA" id="ARBA00023049"/>
    </source>
</evidence>
<evidence type="ECO:0000259" key="9">
    <source>
        <dbReference type="Pfam" id="PF01431"/>
    </source>
</evidence>
<keyword evidence="5 11" id="KW-0378">Hydrolase</keyword>
<evidence type="ECO:0000256" key="3">
    <source>
        <dbReference type="ARBA" id="ARBA00022670"/>
    </source>
</evidence>
<keyword evidence="8" id="KW-0732">Signal</keyword>
<dbReference type="Gene3D" id="1.10.1380.10">
    <property type="entry name" value="Neutral endopeptidase , domain2"/>
    <property type="match status" value="1"/>
</dbReference>
<evidence type="ECO:0000256" key="4">
    <source>
        <dbReference type="ARBA" id="ARBA00022723"/>
    </source>
</evidence>
<keyword evidence="7" id="KW-0482">Metalloprotease</keyword>
<organism evidence="11 12">
    <name type="scientific">Sphingomonas oligophenolica</name>
    <dbReference type="NCBI Taxonomy" id="301154"/>
    <lineage>
        <taxon>Bacteria</taxon>
        <taxon>Pseudomonadati</taxon>
        <taxon>Pseudomonadota</taxon>
        <taxon>Alphaproteobacteria</taxon>
        <taxon>Sphingomonadales</taxon>
        <taxon>Sphingomonadaceae</taxon>
        <taxon>Sphingomonas</taxon>
    </lineage>
</organism>
<dbReference type="PANTHER" id="PTHR11733:SF167">
    <property type="entry name" value="FI17812P1-RELATED"/>
    <property type="match status" value="1"/>
</dbReference>
<feature type="chain" id="PRO_5047536125" evidence="8">
    <location>
        <begin position="21"/>
        <end position="681"/>
    </location>
</feature>
<dbReference type="InterPro" id="IPR018497">
    <property type="entry name" value="Peptidase_M13_C"/>
</dbReference>
<dbReference type="RefSeq" id="WP_343891975.1">
    <property type="nucleotide sequence ID" value="NZ_BAAAEH010000049.1"/>
</dbReference>
<feature type="domain" description="Peptidase M13 C-terminal" evidence="9">
    <location>
        <begin position="476"/>
        <end position="678"/>
    </location>
</feature>
<keyword evidence="4" id="KW-0479">Metal-binding</keyword>
<comment type="cofactor">
    <cofactor evidence="1">
        <name>Zn(2+)</name>
        <dbReference type="ChEBI" id="CHEBI:29105"/>
    </cofactor>
</comment>
<dbReference type="EC" id="3.4.24.-" evidence="11"/>
<evidence type="ECO:0000256" key="6">
    <source>
        <dbReference type="ARBA" id="ARBA00022833"/>
    </source>
</evidence>
<evidence type="ECO:0000313" key="12">
    <source>
        <dbReference type="Proteomes" id="UP001419910"/>
    </source>
</evidence>
<dbReference type="PROSITE" id="PS51885">
    <property type="entry name" value="NEPRILYSIN"/>
    <property type="match status" value="1"/>
</dbReference>
<dbReference type="PANTHER" id="PTHR11733">
    <property type="entry name" value="ZINC METALLOPROTEASE FAMILY M13 NEPRILYSIN-RELATED"/>
    <property type="match status" value="1"/>
</dbReference>
<dbReference type="InterPro" id="IPR024079">
    <property type="entry name" value="MetalloPept_cat_dom_sf"/>
</dbReference>
<dbReference type="Pfam" id="PF05649">
    <property type="entry name" value="Peptidase_M13_N"/>
    <property type="match status" value="1"/>
</dbReference>
<dbReference type="EMBL" id="JBDIME010000028">
    <property type="protein sequence ID" value="MEN2792460.1"/>
    <property type="molecule type" value="Genomic_DNA"/>
</dbReference>
<dbReference type="SUPFAM" id="SSF55486">
    <property type="entry name" value="Metalloproteases ('zincins'), catalytic domain"/>
    <property type="match status" value="1"/>
</dbReference>
<comment type="caution">
    <text evidence="11">The sequence shown here is derived from an EMBL/GenBank/DDBJ whole genome shotgun (WGS) entry which is preliminary data.</text>
</comment>